<feature type="compositionally biased region" description="Basic and acidic residues" evidence="1">
    <location>
        <begin position="30"/>
        <end position="41"/>
    </location>
</feature>
<protein>
    <submittedName>
        <fullName evidence="5">LruC domain-containing protein</fullName>
    </submittedName>
</protein>
<evidence type="ECO:0000313" key="6">
    <source>
        <dbReference type="EMBL" id="MRZ05521.1"/>
    </source>
</evidence>
<dbReference type="Pfam" id="PF16130">
    <property type="entry name" value="DUF4842"/>
    <property type="match status" value="1"/>
</dbReference>
<dbReference type="EMBL" id="WKMX01000004">
    <property type="protein sequence ID" value="MRZ05521.1"/>
    <property type="molecule type" value="Genomic_DNA"/>
</dbReference>
<feature type="region of interest" description="Disordered" evidence="1">
    <location>
        <begin position="30"/>
        <end position="52"/>
    </location>
</feature>
<evidence type="ECO:0000313" key="9">
    <source>
        <dbReference type="Proteomes" id="UP000471216"/>
    </source>
</evidence>
<feature type="chain" id="PRO_5033254572" evidence="2">
    <location>
        <begin position="27"/>
        <end position="715"/>
    </location>
</feature>
<evidence type="ECO:0000256" key="2">
    <source>
        <dbReference type="SAM" id="SignalP"/>
    </source>
</evidence>
<proteinExistence type="predicted"/>
<evidence type="ECO:0000313" key="7">
    <source>
        <dbReference type="Proteomes" id="UP000095332"/>
    </source>
</evidence>
<dbReference type="Proteomes" id="UP000095332">
    <property type="component" value="Unassembled WGS sequence"/>
</dbReference>
<dbReference type="RefSeq" id="WP_036615783.1">
    <property type="nucleotide sequence ID" value="NZ_CP103178.1"/>
</dbReference>
<dbReference type="InterPro" id="IPR031025">
    <property type="entry name" value="LruC_dom"/>
</dbReference>
<feature type="domain" description="DUF4842" evidence="3">
    <location>
        <begin position="542"/>
        <end position="698"/>
    </location>
</feature>
<dbReference type="EMBL" id="CZBM01000006">
    <property type="protein sequence ID" value="CUQ24400.1"/>
    <property type="molecule type" value="Genomic_DNA"/>
</dbReference>
<keyword evidence="2" id="KW-0732">Signal</keyword>
<feature type="signal peptide" evidence="2">
    <location>
        <begin position="1"/>
        <end position="26"/>
    </location>
</feature>
<dbReference type="InterPro" id="IPR032295">
    <property type="entry name" value="DUF4842"/>
</dbReference>
<evidence type="ECO:0000259" key="3">
    <source>
        <dbReference type="Pfam" id="PF16130"/>
    </source>
</evidence>
<dbReference type="Proteomes" id="UP000471216">
    <property type="component" value="Unassembled WGS sequence"/>
</dbReference>
<reference evidence="8 9" key="2">
    <citation type="journal article" date="2019" name="Nat. Med.">
        <title>A library of human gut bacterial isolates paired with longitudinal multiomics data enables mechanistic microbiome research.</title>
        <authorList>
            <person name="Poyet M."/>
            <person name="Groussin M."/>
            <person name="Gibbons S.M."/>
            <person name="Avila-Pacheco J."/>
            <person name="Jiang X."/>
            <person name="Kearney S.M."/>
            <person name="Perrotta A.R."/>
            <person name="Berdy B."/>
            <person name="Zhao S."/>
            <person name="Lieberman T.D."/>
            <person name="Swanson P.K."/>
            <person name="Smith M."/>
            <person name="Roesemann S."/>
            <person name="Alexander J.E."/>
            <person name="Rich S.A."/>
            <person name="Livny J."/>
            <person name="Vlamakis H."/>
            <person name="Clish C."/>
            <person name="Bullock K."/>
            <person name="Deik A."/>
            <person name="Scott J."/>
            <person name="Pierce K.A."/>
            <person name="Xavier R.J."/>
            <person name="Alm E.J."/>
        </authorList>
    </citation>
    <scope>NUCLEOTIDE SEQUENCE [LARGE SCALE GENOMIC DNA]</scope>
    <source>
        <strain evidence="6 9">BIOML-A10</strain>
        <strain evidence="5 8">BIOML-A11</strain>
    </source>
</reference>
<accession>A0A174UX57</accession>
<dbReference type="Proteomes" id="UP000450599">
    <property type="component" value="Unassembled WGS sequence"/>
</dbReference>
<organism evidence="4 7">
    <name type="scientific">Parabacteroides distasonis</name>
    <dbReference type="NCBI Taxonomy" id="823"/>
    <lineage>
        <taxon>Bacteria</taxon>
        <taxon>Pseudomonadati</taxon>
        <taxon>Bacteroidota</taxon>
        <taxon>Bacteroidia</taxon>
        <taxon>Bacteroidales</taxon>
        <taxon>Tannerellaceae</taxon>
        <taxon>Parabacteroides</taxon>
    </lineage>
</organism>
<evidence type="ECO:0000313" key="8">
    <source>
        <dbReference type="Proteomes" id="UP000450599"/>
    </source>
</evidence>
<reference evidence="4 7" key="1">
    <citation type="submission" date="2015-09" db="EMBL/GenBank/DDBJ databases">
        <authorList>
            <consortium name="Pathogen Informatics"/>
        </authorList>
    </citation>
    <scope>NUCLEOTIDE SEQUENCE [LARGE SCALE GENOMIC DNA]</scope>
    <source>
        <strain evidence="4 7">2789STDY5834948</strain>
    </source>
</reference>
<dbReference type="AlphaFoldDB" id="A0A174UX57"/>
<evidence type="ECO:0000313" key="5">
    <source>
        <dbReference type="EMBL" id="MRY85166.1"/>
    </source>
</evidence>
<sequence>MKRCIFTKVKFMALFLFAVLMTACTADVYEPKPDPDPKPGPDESTNGIPNDFDYSTKASHKLTVKVLDEYEGKRYYTIEVFGSDPITDPNSVFYVGGKTNSRNPFIVDLALPKTQEYIYIKKTDAQGYSTVVSLEVKEGDLLLDYTDPVITKSFLRSDSGVSDQEITRWLTPLSEKEIEKLDKKAEMKDVIELRSGMTLDKNKSYKITSGKVNNVVFPDNENYTLYIFSGATLDLASSASPLTKNSQIVVFHGGQIIGSKAVLKIDGNSQLVNMGKVDINRIETLPSPHSSIYNHTNSEITVNSMHLNGGELHNHCLVKVGTFSFDGSASGLYLNRGSSVISGNFIYGYDTKISMAEHSLFETDALNPAQTGPVSLVVEDADANQYGDGNSAKLFKVNGVLDYTSVQITGFFWSDLYTYAQSEVNYSANKNGALRVVGNKCPVNISGDCFGDINYSKDEPFTDESETPEYKPEYDKTEAYVYLFEDNWPNFGDYDMNDLVMIVSIINTTEASSEGINAKTVYLSTSVRAVGATKSLYAFAKIQGTDKVINLLEGKEAHEFMNSDLGQIINTYNKTCEARESLIEVDVNGMSGVVNANNLNVFIVWGDPNKNKKNEVHIAGFLGTEQAATALTSDEYYRYKYNENIDNSTEEFNNMMWGLMIPKSSFDSYPREGISIMDAYPQFMNWAKSGGKDVLDWYTLGVNDLLYQGDSAKDK</sequence>
<dbReference type="PROSITE" id="PS51257">
    <property type="entry name" value="PROKAR_LIPOPROTEIN"/>
    <property type="match status" value="1"/>
</dbReference>
<dbReference type="EMBL" id="WKMW01000012">
    <property type="protein sequence ID" value="MRY85166.1"/>
    <property type="molecule type" value="Genomic_DNA"/>
</dbReference>
<evidence type="ECO:0000313" key="4">
    <source>
        <dbReference type="EMBL" id="CUQ24400.1"/>
    </source>
</evidence>
<gene>
    <name evidence="4" type="ORF">ERS852560_01846</name>
    <name evidence="6" type="ORF">GKD54_04645</name>
    <name evidence="5" type="ORF">GKD58_13045</name>
</gene>
<dbReference type="NCBIfam" id="TIGR04456">
    <property type="entry name" value="LruC_dom"/>
    <property type="match status" value="2"/>
</dbReference>
<evidence type="ECO:0000256" key="1">
    <source>
        <dbReference type="SAM" id="MobiDB-lite"/>
    </source>
</evidence>
<name>A0A174UX57_PARDI</name>